<dbReference type="EMBL" id="JAMZIH010005264">
    <property type="protein sequence ID" value="KAJ1675533.1"/>
    <property type="molecule type" value="Genomic_DNA"/>
</dbReference>
<organism evidence="1 2">
    <name type="scientific">Spiromyces aspiralis</name>
    <dbReference type="NCBI Taxonomy" id="68401"/>
    <lineage>
        <taxon>Eukaryota</taxon>
        <taxon>Fungi</taxon>
        <taxon>Fungi incertae sedis</taxon>
        <taxon>Zoopagomycota</taxon>
        <taxon>Kickxellomycotina</taxon>
        <taxon>Kickxellomycetes</taxon>
        <taxon>Kickxellales</taxon>
        <taxon>Kickxellaceae</taxon>
        <taxon>Spiromyces</taxon>
    </lineage>
</organism>
<dbReference type="Proteomes" id="UP001145114">
    <property type="component" value="Unassembled WGS sequence"/>
</dbReference>
<accession>A0ACC1HK68</accession>
<comment type="caution">
    <text evidence="1">The sequence shown here is derived from an EMBL/GenBank/DDBJ whole genome shotgun (WGS) entry which is preliminary data.</text>
</comment>
<proteinExistence type="predicted"/>
<sequence>MSKYFVKLPERVSFWDPALSYTRKRALKYIGRQLLILTVTIWTVLSLFLGANYNTPKYLPNLRVGIYDFDQTELGSLITNTIISTINSPTQITFERVPTSGYRSVEDVIEVIRHDKWGGVVIGANLTESVLLAVATDERFSVDDKVYALYSEGRQVVTADKYVQTPVREAAGIASYVVANYALSAIKARLDSGQDAYTESALTPIEPQIINVAPLSFPLGAIYPILGFILSYLFIMIPSIIIRSLIYPISNKISFHSLLVWKFAFLMVWNLVMAVFSTLALLAFKGPNYSKLSYGLPFTAGRWFSIMGIMLAYLTNACFFFNAGMMLLPVDMIAVVSLFFVLPNVASLVIDPTITSRFFRWFYILPFHTAGGLYQYVLSGAYPRLGRDISLLVGEIAGTMALWVLFEYIRYVWINNGKCDASGWHAGYFIYLGPGYPKPSADTGTGPAPVATAIPLRPDASGRTIINEDEKDDK</sequence>
<gene>
    <name evidence="1" type="ORF">EV182_001078</name>
</gene>
<keyword evidence="2" id="KW-1185">Reference proteome</keyword>
<protein>
    <submittedName>
        <fullName evidence="1">Uncharacterized protein</fullName>
    </submittedName>
</protein>
<reference evidence="1" key="1">
    <citation type="submission" date="2022-06" db="EMBL/GenBank/DDBJ databases">
        <title>Phylogenomic reconstructions and comparative analyses of Kickxellomycotina fungi.</title>
        <authorList>
            <person name="Reynolds N.K."/>
            <person name="Stajich J.E."/>
            <person name="Barry K."/>
            <person name="Grigoriev I.V."/>
            <person name="Crous P."/>
            <person name="Smith M.E."/>
        </authorList>
    </citation>
    <scope>NUCLEOTIDE SEQUENCE</scope>
    <source>
        <strain evidence="1">RSA 2271</strain>
    </source>
</reference>
<name>A0ACC1HK68_9FUNG</name>
<evidence type="ECO:0000313" key="2">
    <source>
        <dbReference type="Proteomes" id="UP001145114"/>
    </source>
</evidence>
<evidence type="ECO:0000313" key="1">
    <source>
        <dbReference type="EMBL" id="KAJ1675533.1"/>
    </source>
</evidence>